<sequence length="259" mass="28033">MFEYYKLGDLRGTMFDVTYFGALIAGLLSFLSPCILPIVPFYLSYLAGVGMNQISADSAITSDVRRRAFLAACCFALGVITIFMGLGATASAFGQMVREYFDILRWAAAALIIAMGLHFLGVVRIGFLYRQFRADAGDTSNVGYIGAYVIGLAFAFGWTPCVGPVLAAILFTAAGQDSAAQGATLLFVYGLGMTLPFVVAALFIGPFMSWMSRFRRHLGTVEKIMGGMLVLFGILIATNSINLIAQWMLEHIPWFSAIG</sequence>
<evidence type="ECO:0000313" key="10">
    <source>
        <dbReference type="Proteomes" id="UP000244898"/>
    </source>
</evidence>
<dbReference type="PANTHER" id="PTHR31272:SF4">
    <property type="entry name" value="CYTOCHROME C-TYPE BIOGENESIS PROTEIN HI_1454-RELATED"/>
    <property type="match status" value="1"/>
</dbReference>
<dbReference type="PANTHER" id="PTHR31272">
    <property type="entry name" value="CYTOCHROME C-TYPE BIOGENESIS PROTEIN HI_1454-RELATED"/>
    <property type="match status" value="1"/>
</dbReference>
<evidence type="ECO:0000313" key="9">
    <source>
        <dbReference type="EMBL" id="SPJ29031.1"/>
    </source>
</evidence>
<evidence type="ECO:0000256" key="5">
    <source>
        <dbReference type="ARBA" id="ARBA00022989"/>
    </source>
</evidence>
<comment type="subcellular location">
    <subcellularLocation>
        <location evidence="1">Membrane</location>
        <topology evidence="1">Multi-pass membrane protein</topology>
    </subcellularLocation>
</comment>
<keyword evidence="6 7" id="KW-0472">Membrane</keyword>
<evidence type="ECO:0000256" key="3">
    <source>
        <dbReference type="ARBA" id="ARBA00022692"/>
    </source>
</evidence>
<dbReference type="AlphaFoldDB" id="A0A2R8C9C2"/>
<dbReference type="Pfam" id="PF02683">
    <property type="entry name" value="DsbD_TM"/>
    <property type="match status" value="1"/>
</dbReference>
<organism evidence="9 10">
    <name type="scientific">Falsiruegeria mediterranea M17</name>
    <dbReference type="NCBI Taxonomy" id="1200281"/>
    <lineage>
        <taxon>Bacteria</taxon>
        <taxon>Pseudomonadati</taxon>
        <taxon>Pseudomonadota</taxon>
        <taxon>Alphaproteobacteria</taxon>
        <taxon>Rhodobacterales</taxon>
        <taxon>Roseobacteraceae</taxon>
        <taxon>Falsiruegeria</taxon>
    </lineage>
</organism>
<dbReference type="GO" id="GO:0016020">
    <property type="term" value="C:membrane"/>
    <property type="evidence" value="ECO:0007669"/>
    <property type="project" value="UniProtKB-SubCell"/>
</dbReference>
<keyword evidence="5 7" id="KW-1133">Transmembrane helix</keyword>
<evidence type="ECO:0000256" key="4">
    <source>
        <dbReference type="ARBA" id="ARBA00022748"/>
    </source>
</evidence>
<feature type="transmembrane region" description="Helical" evidence="7">
    <location>
        <begin position="141"/>
        <end position="174"/>
    </location>
</feature>
<accession>A0A2R8C9C2</accession>
<feature type="transmembrane region" description="Helical" evidence="7">
    <location>
        <begin position="68"/>
        <end position="94"/>
    </location>
</feature>
<protein>
    <submittedName>
        <fullName evidence="9">Thiol:disulfide interchange protein DsbD</fullName>
        <ecNumber evidence="9">1.8.1.8</ecNumber>
    </submittedName>
</protein>
<evidence type="ECO:0000256" key="7">
    <source>
        <dbReference type="SAM" id="Phobius"/>
    </source>
</evidence>
<dbReference type="EC" id="1.8.1.8" evidence="9"/>
<dbReference type="EMBL" id="ONZG01000006">
    <property type="protein sequence ID" value="SPJ29031.1"/>
    <property type="molecule type" value="Genomic_DNA"/>
</dbReference>
<keyword evidence="10" id="KW-1185">Reference proteome</keyword>
<name>A0A2R8C9C2_9RHOB</name>
<evidence type="ECO:0000256" key="6">
    <source>
        <dbReference type="ARBA" id="ARBA00023136"/>
    </source>
</evidence>
<feature type="domain" description="Cytochrome C biogenesis protein transmembrane" evidence="8">
    <location>
        <begin position="20"/>
        <end position="230"/>
    </location>
</feature>
<dbReference type="InterPro" id="IPR003834">
    <property type="entry name" value="Cyt_c_assmbl_TM_dom"/>
</dbReference>
<gene>
    <name evidence="9" type="primary">dsbD_2</name>
    <name evidence="9" type="ORF">TRM7615_02542</name>
</gene>
<feature type="transmembrane region" description="Helical" evidence="7">
    <location>
        <begin position="20"/>
        <end position="47"/>
    </location>
</feature>
<feature type="transmembrane region" description="Helical" evidence="7">
    <location>
        <begin position="186"/>
        <end position="208"/>
    </location>
</feature>
<evidence type="ECO:0000256" key="2">
    <source>
        <dbReference type="ARBA" id="ARBA00006143"/>
    </source>
</evidence>
<keyword evidence="4" id="KW-0201">Cytochrome c-type biogenesis</keyword>
<dbReference type="GO" id="GO:0047134">
    <property type="term" value="F:protein-disulfide reductase [NAD(P)H] activity"/>
    <property type="evidence" value="ECO:0007669"/>
    <property type="project" value="UniProtKB-EC"/>
</dbReference>
<proteinExistence type="inferred from homology"/>
<dbReference type="InterPro" id="IPR051790">
    <property type="entry name" value="Cytochrome_c-biogenesis_DsbD"/>
</dbReference>
<keyword evidence="9" id="KW-0560">Oxidoreductase</keyword>
<feature type="transmembrane region" description="Helical" evidence="7">
    <location>
        <begin position="229"/>
        <end position="249"/>
    </location>
</feature>
<keyword evidence="3 7" id="KW-0812">Transmembrane</keyword>
<comment type="similarity">
    <text evidence="2">Belongs to the DsbD family.</text>
</comment>
<dbReference type="GO" id="GO:0017004">
    <property type="term" value="P:cytochrome complex assembly"/>
    <property type="evidence" value="ECO:0007669"/>
    <property type="project" value="UniProtKB-KW"/>
</dbReference>
<evidence type="ECO:0000259" key="8">
    <source>
        <dbReference type="Pfam" id="PF02683"/>
    </source>
</evidence>
<dbReference type="Proteomes" id="UP000244898">
    <property type="component" value="Unassembled WGS sequence"/>
</dbReference>
<feature type="transmembrane region" description="Helical" evidence="7">
    <location>
        <begin position="106"/>
        <end position="129"/>
    </location>
</feature>
<reference evidence="10" key="1">
    <citation type="submission" date="2018-03" db="EMBL/GenBank/DDBJ databases">
        <authorList>
            <person name="Rodrigo-Torres L."/>
            <person name="Arahal R. D."/>
            <person name="Lucena T."/>
        </authorList>
    </citation>
    <scope>NUCLEOTIDE SEQUENCE [LARGE SCALE GENOMIC DNA]</scope>
    <source>
        <strain evidence="10">CECT 7615</strain>
    </source>
</reference>
<evidence type="ECO:0000256" key="1">
    <source>
        <dbReference type="ARBA" id="ARBA00004141"/>
    </source>
</evidence>